<proteinExistence type="predicted"/>
<dbReference type="AlphaFoldDB" id="K2M449"/>
<keyword evidence="3" id="KW-1185">Reference proteome</keyword>
<evidence type="ECO:0000313" key="3">
    <source>
        <dbReference type="Proteomes" id="UP000007350"/>
    </source>
</evidence>
<dbReference type="EMBL" id="AHKC01012700">
    <property type="protein sequence ID" value="EKF29748.1"/>
    <property type="molecule type" value="Genomic_DNA"/>
</dbReference>
<evidence type="ECO:0000256" key="1">
    <source>
        <dbReference type="SAM" id="MobiDB-lite"/>
    </source>
</evidence>
<evidence type="ECO:0000313" key="2">
    <source>
        <dbReference type="EMBL" id="EKF29748.1"/>
    </source>
</evidence>
<accession>K2M449</accession>
<reference evidence="2 3" key="1">
    <citation type="journal article" date="2012" name="BMC Genomics">
        <title>Comparative genomic analysis of human infective Trypanosoma cruzi lineages with the bat-restricted subspecies T. cruzi marinkellei.</title>
        <authorList>
            <person name="Franzen O."/>
            <person name="Talavera-Lopez C."/>
            <person name="Ochaya S."/>
            <person name="Butler C.E."/>
            <person name="Messenger L.A."/>
            <person name="Lewis M.D."/>
            <person name="Llewellyn M.S."/>
            <person name="Marinkelle C.J."/>
            <person name="Tyler K.M."/>
            <person name="Miles M.A."/>
            <person name="Andersson B."/>
        </authorList>
    </citation>
    <scope>NUCLEOTIDE SEQUENCE [LARGE SCALE GENOMIC DNA]</scope>
    <source>
        <strain evidence="2 3">B7</strain>
    </source>
</reference>
<comment type="caution">
    <text evidence="2">The sequence shown here is derived from an EMBL/GenBank/DDBJ whole genome shotgun (WGS) entry which is preliminary data.</text>
</comment>
<protein>
    <submittedName>
        <fullName evidence="2">Uncharacterized protein</fullName>
    </submittedName>
</protein>
<gene>
    <name evidence="2" type="ORF">MOQ_006452</name>
</gene>
<sequence>MRYDNSVSVRRTQPRPCLLNGGKSLHPRTAMNPGPLSDVHTSSYGDPFFSSTDCAAAAAMATAKDAFAAENESGISPAWDSSLLSNPGVAYDSRFKTPRSSYSTEHTDGVWEAVDVDNDDEHTRARRLRAFCRLYRDQESRERFDIIVEQVLMMRSILSTEFDDRLRLLPEYEATIMRLEREAVEAMHRLVEEHVWGLQRVFRKFYCPKAPGESSNSPPTDTASVGINTGGDGFFDSHSTIKTTAGGRPLAEEEEEELTRIAKRADDDYALLCACAGGEVWLNKAESRSRLEEEARRFTPMQRHMPLREPSPCRLMPCPKETWCQAHNPLAPESLDGPNDVVQYAEPFALMPFLLFMPAGVFVRCVRLLQRLPDSTKILAWFVIGSARRVLEGSIWLVNHVYPIQLLKLSVLFTVGATVRCGRCTLQVASFQLYMTVGGSCRAASALKLAGANAMMAARSAIADTSTSAVGWGYEALVLFPIGCGVKLTDAAANGARRVATTTKRTMSFSCRAGMYMTCLTLGIGGKAAAKMSVLASTSKRGPMKCV</sequence>
<feature type="compositionally biased region" description="Polar residues" evidence="1">
    <location>
        <begin position="1"/>
        <end position="11"/>
    </location>
</feature>
<feature type="region of interest" description="Disordered" evidence="1">
    <location>
        <begin position="1"/>
        <end position="33"/>
    </location>
</feature>
<organism evidence="2 3">
    <name type="scientific">Trypanosoma cruzi marinkellei</name>
    <dbReference type="NCBI Taxonomy" id="85056"/>
    <lineage>
        <taxon>Eukaryota</taxon>
        <taxon>Discoba</taxon>
        <taxon>Euglenozoa</taxon>
        <taxon>Kinetoplastea</taxon>
        <taxon>Metakinetoplastina</taxon>
        <taxon>Trypanosomatida</taxon>
        <taxon>Trypanosomatidae</taxon>
        <taxon>Trypanosoma</taxon>
        <taxon>Schizotrypanum</taxon>
    </lineage>
</organism>
<dbReference type="OrthoDB" id="246572at2759"/>
<name>K2M449_TRYCR</name>
<dbReference type="Proteomes" id="UP000007350">
    <property type="component" value="Unassembled WGS sequence"/>
</dbReference>